<organism evidence="1 2">
    <name type="scientific">Boudabousia liubingyangii</name>
    <dbReference type="NCBI Taxonomy" id="1921764"/>
    <lineage>
        <taxon>Bacteria</taxon>
        <taxon>Bacillati</taxon>
        <taxon>Actinomycetota</taxon>
        <taxon>Actinomycetes</taxon>
        <taxon>Actinomycetales</taxon>
        <taxon>Actinomycetaceae</taxon>
        <taxon>Boudabousia</taxon>
    </lineage>
</organism>
<dbReference type="Proteomes" id="UP000186785">
    <property type="component" value="Unassembled WGS sequence"/>
</dbReference>
<name>A0A1Q5PLP2_9ACTO</name>
<sequence>MGLGSGVWDSDLADAAFGFESGCALALGGPDFFLGLKNSSGSNGVLGRPAAGRLPLLPALEPTGRAGRFGEFGS</sequence>
<gene>
    <name evidence="1" type="ORF">BSR29_05690</name>
</gene>
<reference evidence="1 2" key="1">
    <citation type="submission" date="2016-11" db="EMBL/GenBank/DDBJ databases">
        <title>Actinomyces gypaetusis sp. nov. isolated from the vulture Gypaetus barbatus in Qinghai Tibet Plateau China.</title>
        <authorList>
            <person name="Meng X."/>
        </authorList>
    </citation>
    <scope>NUCLEOTIDE SEQUENCE [LARGE SCALE GENOMIC DNA]</scope>
    <source>
        <strain evidence="1 2">VUL4_2</strain>
    </source>
</reference>
<proteinExistence type="predicted"/>
<evidence type="ECO:0000313" key="2">
    <source>
        <dbReference type="Proteomes" id="UP000186785"/>
    </source>
</evidence>
<protein>
    <submittedName>
        <fullName evidence="1">Uncharacterized protein</fullName>
    </submittedName>
</protein>
<dbReference type="AlphaFoldDB" id="A0A1Q5PLP2"/>
<accession>A0A1Q5PLP2</accession>
<dbReference type="EMBL" id="MQSV01000003">
    <property type="protein sequence ID" value="OKL47972.1"/>
    <property type="molecule type" value="Genomic_DNA"/>
</dbReference>
<comment type="caution">
    <text evidence="1">The sequence shown here is derived from an EMBL/GenBank/DDBJ whole genome shotgun (WGS) entry which is preliminary data.</text>
</comment>
<keyword evidence="2" id="KW-1185">Reference proteome</keyword>
<evidence type="ECO:0000313" key="1">
    <source>
        <dbReference type="EMBL" id="OKL47972.1"/>
    </source>
</evidence>